<dbReference type="KEGG" id="mng:MNEG_7414"/>
<dbReference type="RefSeq" id="XP_013899569.1">
    <property type="nucleotide sequence ID" value="XM_014044115.1"/>
</dbReference>
<name>A0A0D2MBA4_9CHLO</name>
<evidence type="ECO:0000313" key="1">
    <source>
        <dbReference type="EMBL" id="KIZ00550.1"/>
    </source>
</evidence>
<accession>A0A0D2MBA4</accession>
<gene>
    <name evidence="1" type="ORF">MNEG_7414</name>
</gene>
<dbReference type="SUPFAM" id="SSF53474">
    <property type="entry name" value="alpha/beta-Hydrolases"/>
    <property type="match status" value="1"/>
</dbReference>
<proteinExistence type="predicted"/>
<dbReference type="AlphaFoldDB" id="A0A0D2MBA4"/>
<evidence type="ECO:0000313" key="2">
    <source>
        <dbReference type="Proteomes" id="UP000054498"/>
    </source>
</evidence>
<organism evidence="1 2">
    <name type="scientific">Monoraphidium neglectum</name>
    <dbReference type="NCBI Taxonomy" id="145388"/>
    <lineage>
        <taxon>Eukaryota</taxon>
        <taxon>Viridiplantae</taxon>
        <taxon>Chlorophyta</taxon>
        <taxon>core chlorophytes</taxon>
        <taxon>Chlorophyceae</taxon>
        <taxon>CS clade</taxon>
        <taxon>Sphaeropleales</taxon>
        <taxon>Selenastraceae</taxon>
        <taxon>Monoraphidium</taxon>
    </lineage>
</organism>
<dbReference type="GeneID" id="25740290"/>
<protein>
    <recommendedName>
        <fullName evidence="3">AB hydrolase-1 domain-containing protein</fullName>
    </recommendedName>
</protein>
<evidence type="ECO:0008006" key="3">
    <source>
        <dbReference type="Google" id="ProtNLM"/>
    </source>
</evidence>
<dbReference type="EMBL" id="KK101527">
    <property type="protein sequence ID" value="KIZ00550.1"/>
    <property type="molecule type" value="Genomic_DNA"/>
</dbReference>
<dbReference type="InterPro" id="IPR029058">
    <property type="entry name" value="AB_hydrolase_fold"/>
</dbReference>
<dbReference type="Gene3D" id="3.40.50.1820">
    <property type="entry name" value="alpha/beta hydrolase"/>
    <property type="match status" value="1"/>
</dbReference>
<sequence>MSASSAVVAPQALAGTAGTIAGHPKRAPVKVYDSPAGEAALSAHYDEVLAALPFPTQSRFVDTRDGRAHVLVAGAEAGRALVVWHGKGFPGAHMMSLCGKLVEAGYRVYLPDEPCDAGSRSDPIPVDPANHGWGRWALDVLQGLGLTSAAPGAADAAAGTPPAPVHMGMSFGGAVTLDLMAVAPHAVGAAALIVPISVHPEFGSTKATLKMIWQLPLTWRHLRYAAMGPPVFRPGQLDGFDGPALALLAEFDIFGDGHTTATAAKKLIPGCEAHVLPMKHAPTAAQMDGCVDRVIAFLADKRLGPKI</sequence>
<dbReference type="OrthoDB" id="518531at2759"/>
<dbReference type="Proteomes" id="UP000054498">
    <property type="component" value="Unassembled WGS sequence"/>
</dbReference>
<keyword evidence="2" id="KW-1185">Reference proteome</keyword>
<reference evidence="1 2" key="1">
    <citation type="journal article" date="2013" name="BMC Genomics">
        <title>Reconstruction of the lipid metabolism for the microalga Monoraphidium neglectum from its genome sequence reveals characteristics suitable for biofuel production.</title>
        <authorList>
            <person name="Bogen C."/>
            <person name="Al-Dilaimi A."/>
            <person name="Albersmeier A."/>
            <person name="Wichmann J."/>
            <person name="Grundmann M."/>
            <person name="Rupp O."/>
            <person name="Lauersen K.J."/>
            <person name="Blifernez-Klassen O."/>
            <person name="Kalinowski J."/>
            <person name="Goesmann A."/>
            <person name="Mussgnug J.H."/>
            <person name="Kruse O."/>
        </authorList>
    </citation>
    <scope>NUCLEOTIDE SEQUENCE [LARGE SCALE GENOMIC DNA]</scope>
    <source>
        <strain evidence="1 2">SAG 48.87</strain>
    </source>
</reference>